<dbReference type="Pfam" id="PF00383">
    <property type="entry name" value="dCMP_cyt_deam_1"/>
    <property type="match status" value="1"/>
</dbReference>
<feature type="domain" description="CMP/dCMP-type deaminase" evidence="1">
    <location>
        <begin position="14"/>
        <end position="96"/>
    </location>
</feature>
<protein>
    <recommendedName>
        <fullName evidence="1">CMP/dCMP-type deaminase domain-containing protein</fullName>
    </recommendedName>
</protein>
<dbReference type="InterPro" id="IPR016193">
    <property type="entry name" value="Cytidine_deaminase-like"/>
</dbReference>
<keyword evidence="3" id="KW-1185">Reference proteome</keyword>
<name>A0ABM6R2U9_PSEO1</name>
<dbReference type="Proteomes" id="UP000235315">
    <property type="component" value="Chromosome"/>
</dbReference>
<accession>A0ABM6R2U9</accession>
<reference evidence="2 3" key="1">
    <citation type="submission" date="2018-01" db="EMBL/GenBank/DDBJ databases">
        <title>Tropical forage species Digitaria eriantha prevents oxidative stress under low temperature conditions by the incorporation of polyhydroxybutyrate-producing endophytic bacteria.</title>
        <authorList>
            <person name="Stritzler M."/>
            <person name="Ayub N."/>
        </authorList>
    </citation>
    <scope>NUCLEOTIDE SEQUENCE [LARGE SCALE GENOMIC DNA]</scope>
    <source>
        <strain evidence="2 3">FR1</strain>
    </source>
</reference>
<gene>
    <name evidence="2" type="ORF">C1C98_18490</name>
</gene>
<evidence type="ECO:0000259" key="1">
    <source>
        <dbReference type="PROSITE" id="PS51747"/>
    </source>
</evidence>
<evidence type="ECO:0000313" key="2">
    <source>
        <dbReference type="EMBL" id="AUO47291.1"/>
    </source>
</evidence>
<evidence type="ECO:0000313" key="3">
    <source>
        <dbReference type="Proteomes" id="UP000235315"/>
    </source>
</evidence>
<organism evidence="2 3">
    <name type="scientific">Pseudomonas ogarae (strain DSM 112162 / CECT 30235 / F113)</name>
    <dbReference type="NCBI Taxonomy" id="1114970"/>
    <lineage>
        <taxon>Bacteria</taxon>
        <taxon>Pseudomonadati</taxon>
        <taxon>Pseudomonadota</taxon>
        <taxon>Gammaproteobacteria</taxon>
        <taxon>Pseudomonadales</taxon>
        <taxon>Pseudomonadaceae</taxon>
        <taxon>Pseudomonas</taxon>
    </lineage>
</organism>
<sequence>MPNQTMVDFFNGVGQEPPLEREEMQRCSGNPKAGAVMVKDGKIISVGDRCDGVHGKRVAINAAIANGNYLKGATIYTTLEPCVTVKSKKESCSAWL</sequence>
<proteinExistence type="predicted"/>
<dbReference type="SUPFAM" id="SSF53927">
    <property type="entry name" value="Cytidine deaminase-like"/>
    <property type="match status" value="1"/>
</dbReference>
<dbReference type="EMBL" id="CP025738">
    <property type="protein sequence ID" value="AUO47291.1"/>
    <property type="molecule type" value="Genomic_DNA"/>
</dbReference>
<dbReference type="RefSeq" id="WP_080569990.1">
    <property type="nucleotide sequence ID" value="NZ_CP158964.1"/>
</dbReference>
<dbReference type="InterPro" id="IPR002125">
    <property type="entry name" value="CMP_dCMP_dom"/>
</dbReference>
<dbReference type="PROSITE" id="PS51747">
    <property type="entry name" value="CYT_DCMP_DEAMINASES_2"/>
    <property type="match status" value="1"/>
</dbReference>
<dbReference type="Gene3D" id="3.40.140.10">
    <property type="entry name" value="Cytidine Deaminase, domain 2"/>
    <property type="match status" value="1"/>
</dbReference>